<keyword evidence="2 7" id="KW-0963">Cytoplasm</keyword>
<dbReference type="EMBL" id="MLAA01000036">
    <property type="protein sequence ID" value="OOF67959.1"/>
    <property type="molecule type" value="Genomic_DNA"/>
</dbReference>
<accession>A0ABX3KWU4</accession>
<comment type="similarity">
    <text evidence="7">Belongs to the RbsD / FucU family. FucU mutarotase subfamily.</text>
</comment>
<keyword evidence="3 7" id="KW-0413">Isomerase</keyword>
<keyword evidence="4 7" id="KW-0294">Fucose metabolism</keyword>
<evidence type="ECO:0000256" key="2">
    <source>
        <dbReference type="ARBA" id="ARBA00022490"/>
    </source>
</evidence>
<dbReference type="HAMAP" id="MF_01662">
    <property type="entry name" value="L_fucose_rotase"/>
    <property type="match status" value="1"/>
</dbReference>
<name>A0ABX3KWU4_9PAST</name>
<gene>
    <name evidence="7" type="primary">fucU</name>
    <name evidence="8" type="ORF">BKG89_08360</name>
</gene>
<evidence type="ECO:0000256" key="1">
    <source>
        <dbReference type="ARBA" id="ARBA00000223"/>
    </source>
</evidence>
<sequence>MLKGIHPAISPELLKTLAEMGHGDELVLADAHFPAHRLHPKVIRVDGVDIATLLAAISPLFEFDAYVDAPLMMMQAVSGDTLDPEVEKRYTAAIKSAVGNCPTLMHLERFAFYQQAKQAYAVVISGETAKYGNIILKKGVTPVCL</sequence>
<dbReference type="PANTHER" id="PTHR31690:SF4">
    <property type="entry name" value="FUCOSE MUTAROTASE"/>
    <property type="match status" value="1"/>
</dbReference>
<dbReference type="NCBIfam" id="NF011949">
    <property type="entry name" value="PRK15420.1"/>
    <property type="match status" value="1"/>
</dbReference>
<dbReference type="InterPro" id="IPR023750">
    <property type="entry name" value="RbsD-like_sf"/>
</dbReference>
<feature type="binding site" evidence="7">
    <location>
        <position position="109"/>
    </location>
    <ligand>
        <name>substrate</name>
    </ligand>
</feature>
<dbReference type="InterPro" id="IPR050443">
    <property type="entry name" value="RbsD/FucU_mutarotase"/>
</dbReference>
<evidence type="ECO:0000256" key="7">
    <source>
        <dbReference type="HAMAP-Rule" id="MF_01662"/>
    </source>
</evidence>
<evidence type="ECO:0000256" key="3">
    <source>
        <dbReference type="ARBA" id="ARBA00023235"/>
    </source>
</evidence>
<protein>
    <recommendedName>
        <fullName evidence="7">L-fucose mutarotase</fullName>
        <ecNumber evidence="7">5.1.3.29</ecNumber>
    </recommendedName>
    <alternativeName>
        <fullName evidence="7">Fucose 1-epimerase</fullName>
    </alternativeName>
    <alternativeName>
        <fullName evidence="7">Type-2 mutarotase</fullName>
    </alternativeName>
</protein>
<dbReference type="Gene3D" id="3.40.1650.10">
    <property type="entry name" value="RbsD-like domain"/>
    <property type="match status" value="1"/>
</dbReference>
<reference evidence="8 9" key="1">
    <citation type="submission" date="2016-10" db="EMBL/GenBank/DDBJ databases">
        <title>Rodentibacter gen. nov. and new species.</title>
        <authorList>
            <person name="Christensen H."/>
        </authorList>
    </citation>
    <scope>NUCLEOTIDE SEQUENCE [LARGE SCALE GENOMIC DNA]</scope>
    <source>
        <strain evidence="8 9">1998236014</strain>
    </source>
</reference>
<dbReference type="EC" id="5.1.3.29" evidence="7"/>
<evidence type="ECO:0000313" key="9">
    <source>
        <dbReference type="Proteomes" id="UP000188820"/>
    </source>
</evidence>
<comment type="pathway">
    <text evidence="7">Carbohydrate metabolism; L-fucose metabolism.</text>
</comment>
<dbReference type="PANTHER" id="PTHR31690">
    <property type="entry name" value="FUCOSE MUTAROTASE"/>
    <property type="match status" value="1"/>
</dbReference>
<comment type="catalytic activity">
    <reaction evidence="1">
        <text>beta-D-ribopyranose = beta-D-ribofuranose</text>
        <dbReference type="Rhea" id="RHEA:25432"/>
        <dbReference type="ChEBI" id="CHEBI:27476"/>
        <dbReference type="ChEBI" id="CHEBI:47002"/>
        <dbReference type="EC" id="5.4.99.62"/>
    </reaction>
</comment>
<evidence type="ECO:0000256" key="6">
    <source>
        <dbReference type="ARBA" id="ARBA00036324"/>
    </source>
</evidence>
<feature type="binding site" evidence="7">
    <location>
        <begin position="131"/>
        <end position="133"/>
    </location>
    <ligand>
        <name>substrate</name>
    </ligand>
</feature>
<dbReference type="RefSeq" id="WP_077463995.1">
    <property type="nucleotide sequence ID" value="NZ_MLAA01000036.1"/>
</dbReference>
<proteinExistence type="inferred from homology"/>
<evidence type="ECO:0000256" key="5">
    <source>
        <dbReference type="ARBA" id="ARBA00023277"/>
    </source>
</evidence>
<keyword evidence="9" id="KW-1185">Reference proteome</keyword>
<comment type="caution">
    <text evidence="8">The sequence shown here is derived from an EMBL/GenBank/DDBJ whole genome shotgun (WGS) entry which is preliminary data.</text>
</comment>
<feature type="active site" description="Proton donor" evidence="7">
    <location>
        <position position="22"/>
    </location>
</feature>
<dbReference type="SUPFAM" id="SSF102546">
    <property type="entry name" value="RbsD-like"/>
    <property type="match status" value="1"/>
</dbReference>
<comment type="catalytic activity">
    <reaction evidence="6 7">
        <text>alpha-L-fucose = beta-L-fucose</text>
        <dbReference type="Rhea" id="RHEA:25580"/>
        <dbReference type="ChEBI" id="CHEBI:42548"/>
        <dbReference type="ChEBI" id="CHEBI:42589"/>
        <dbReference type="EC" id="5.1.3.29"/>
    </reaction>
</comment>
<dbReference type="InterPro" id="IPR007721">
    <property type="entry name" value="RbsD_FucU"/>
</dbReference>
<dbReference type="GO" id="GO:0016853">
    <property type="term" value="F:isomerase activity"/>
    <property type="evidence" value="ECO:0007669"/>
    <property type="project" value="UniProtKB-KW"/>
</dbReference>
<organism evidence="8 9">
    <name type="scientific">Rodentibacter caecimuris</name>
    <dbReference type="NCBI Taxonomy" id="1796644"/>
    <lineage>
        <taxon>Bacteria</taxon>
        <taxon>Pseudomonadati</taxon>
        <taxon>Pseudomonadota</taxon>
        <taxon>Gammaproteobacteria</taxon>
        <taxon>Pasteurellales</taxon>
        <taxon>Pasteurellaceae</taxon>
        <taxon>Rodentibacter</taxon>
    </lineage>
</organism>
<dbReference type="InterPro" id="IPR023751">
    <property type="entry name" value="L-fucose_mutarotase"/>
</dbReference>
<dbReference type="Pfam" id="PF05025">
    <property type="entry name" value="RbsD_FucU"/>
    <property type="match status" value="1"/>
</dbReference>
<evidence type="ECO:0000256" key="4">
    <source>
        <dbReference type="ARBA" id="ARBA00023253"/>
    </source>
</evidence>
<comment type="function">
    <text evidence="7">Involved in the anomeric conversion of L-fucose.</text>
</comment>
<evidence type="ECO:0000313" key="8">
    <source>
        <dbReference type="EMBL" id="OOF67959.1"/>
    </source>
</evidence>
<feature type="binding site" evidence="7">
    <location>
        <position position="30"/>
    </location>
    <ligand>
        <name>substrate</name>
    </ligand>
</feature>
<keyword evidence="5 7" id="KW-0119">Carbohydrate metabolism</keyword>
<comment type="subunit">
    <text evidence="7">Homodecamer.</text>
</comment>
<dbReference type="Proteomes" id="UP000188820">
    <property type="component" value="Unassembled WGS sequence"/>
</dbReference>
<comment type="subcellular location">
    <subcellularLocation>
        <location evidence="7">Cytoplasm</location>
    </subcellularLocation>
</comment>